<evidence type="ECO:0000256" key="4">
    <source>
        <dbReference type="ARBA" id="ARBA00023306"/>
    </source>
</evidence>
<evidence type="ECO:0000259" key="8">
    <source>
        <dbReference type="Pfam" id="PF22642"/>
    </source>
</evidence>
<dbReference type="SUPFAM" id="SSF63848">
    <property type="entry name" value="Cell-division inhibitor MinC, C-terminal domain"/>
    <property type="match status" value="1"/>
</dbReference>
<gene>
    <name evidence="6 9" type="primary">minC</name>
    <name evidence="9" type="ORF">DS745_18930</name>
</gene>
<comment type="similarity">
    <text evidence="1 6">Belongs to the MinC family.</text>
</comment>
<dbReference type="RefSeq" id="WP_129079758.1">
    <property type="nucleotide sequence ID" value="NZ_QOUX01000046.1"/>
</dbReference>
<dbReference type="Pfam" id="PF22642">
    <property type="entry name" value="MinC_N_1"/>
    <property type="match status" value="1"/>
</dbReference>
<evidence type="ECO:0000313" key="9">
    <source>
        <dbReference type="EMBL" id="RXI98401.1"/>
    </source>
</evidence>
<dbReference type="GO" id="GO:0000902">
    <property type="term" value="P:cell morphogenesis"/>
    <property type="evidence" value="ECO:0007669"/>
    <property type="project" value="InterPro"/>
</dbReference>
<comment type="function">
    <text evidence="6">Cell division inhibitor that blocks the formation of polar Z ring septums. Rapidly oscillates between the poles of the cell to destabilize FtsZ filaments that have formed before they mature into polar Z rings. Prevents FtsZ polymerization.</text>
</comment>
<dbReference type="HAMAP" id="MF_00267">
    <property type="entry name" value="MinC"/>
    <property type="match status" value="1"/>
</dbReference>
<dbReference type="OrthoDB" id="9790810at2"/>
<reference evidence="9 10" key="1">
    <citation type="journal article" date="2019" name="Int. J. Syst. Evol. Microbiol.">
        <title>Anaerobacillus alkaliphilus sp. nov., a novel alkaliphilic and moderately halophilic bacterium.</title>
        <authorList>
            <person name="Borsodi A.K."/>
            <person name="Aszalos J.M."/>
            <person name="Bihari P."/>
            <person name="Nagy I."/>
            <person name="Schumann P."/>
            <person name="Sproer C."/>
            <person name="Kovacs A.L."/>
            <person name="Boka K."/>
            <person name="Dobosy P."/>
            <person name="Ovari M."/>
            <person name="Szili-Kovacs T."/>
            <person name="Toth E."/>
        </authorList>
    </citation>
    <scope>NUCLEOTIDE SEQUENCE [LARGE SCALE GENOMIC DNA]</scope>
    <source>
        <strain evidence="9 10">B16-10</strain>
    </source>
</reference>
<dbReference type="AlphaFoldDB" id="A0A4Q0VQK6"/>
<evidence type="ECO:0000256" key="1">
    <source>
        <dbReference type="ARBA" id="ARBA00006291"/>
    </source>
</evidence>
<dbReference type="GO" id="GO:1901891">
    <property type="term" value="P:regulation of cell septum assembly"/>
    <property type="evidence" value="ECO:0007669"/>
    <property type="project" value="InterPro"/>
</dbReference>
<evidence type="ECO:0000259" key="7">
    <source>
        <dbReference type="Pfam" id="PF03775"/>
    </source>
</evidence>
<dbReference type="Pfam" id="PF03775">
    <property type="entry name" value="MinC_C"/>
    <property type="match status" value="1"/>
</dbReference>
<dbReference type="GO" id="GO:0000917">
    <property type="term" value="P:division septum assembly"/>
    <property type="evidence" value="ECO:0007669"/>
    <property type="project" value="UniProtKB-KW"/>
</dbReference>
<dbReference type="EMBL" id="QOUX01000046">
    <property type="protein sequence ID" value="RXI98401.1"/>
    <property type="molecule type" value="Genomic_DNA"/>
</dbReference>
<evidence type="ECO:0000256" key="5">
    <source>
        <dbReference type="ARBA" id="ARBA00046874"/>
    </source>
</evidence>
<feature type="domain" description="Septum site-determining protein MinC N-terminal" evidence="8">
    <location>
        <begin position="7"/>
        <end position="84"/>
    </location>
</feature>
<dbReference type="InterPro" id="IPR055219">
    <property type="entry name" value="MinC_N_1"/>
</dbReference>
<dbReference type="Gene3D" id="2.160.20.70">
    <property type="match status" value="1"/>
</dbReference>
<evidence type="ECO:0000256" key="6">
    <source>
        <dbReference type="HAMAP-Rule" id="MF_00267"/>
    </source>
</evidence>
<evidence type="ECO:0000256" key="3">
    <source>
        <dbReference type="ARBA" id="ARBA00023210"/>
    </source>
</evidence>
<dbReference type="InterPro" id="IPR016098">
    <property type="entry name" value="CAP/MinC_C"/>
</dbReference>
<name>A0A4Q0VQK6_9BACI</name>
<dbReference type="Gene3D" id="3.30.160.540">
    <property type="match status" value="1"/>
</dbReference>
<organism evidence="9 10">
    <name type="scientific">Anaerobacillus alkaliphilus</name>
    <dbReference type="NCBI Taxonomy" id="1548597"/>
    <lineage>
        <taxon>Bacteria</taxon>
        <taxon>Bacillati</taxon>
        <taxon>Bacillota</taxon>
        <taxon>Bacilli</taxon>
        <taxon>Bacillales</taxon>
        <taxon>Bacillaceae</taxon>
        <taxon>Anaerobacillus</taxon>
    </lineage>
</organism>
<dbReference type="Proteomes" id="UP000290649">
    <property type="component" value="Unassembled WGS sequence"/>
</dbReference>
<dbReference type="PANTHER" id="PTHR34108:SF1">
    <property type="entry name" value="SEPTUM SITE-DETERMINING PROTEIN MINC"/>
    <property type="match status" value="1"/>
</dbReference>
<proteinExistence type="inferred from homology"/>
<dbReference type="InterPro" id="IPR013033">
    <property type="entry name" value="MinC"/>
</dbReference>
<keyword evidence="3 6" id="KW-0717">Septation</keyword>
<comment type="subunit">
    <text evidence="5 6">Interacts with MinD and FtsZ.</text>
</comment>
<dbReference type="InterPro" id="IPR036145">
    <property type="entry name" value="MinC_C_sf"/>
</dbReference>
<keyword evidence="10" id="KW-1185">Reference proteome</keyword>
<evidence type="ECO:0000256" key="2">
    <source>
        <dbReference type="ARBA" id="ARBA00022618"/>
    </source>
</evidence>
<sequence length="223" mass="24287">MVKTNYVTIRGTKEGLILILDDECSFSELVSELEEKLSSNYPQISEGPAVNVKVSVGHRYLSDEHKQKLTAVISGQKSFVITQIESNVMTKEEAELIRKEAQTTTLVKVVRSGQVLTFTGNILLIGDVNPGGTVLATGNIYILGVLRGIAHAGIDGDKEAIISASKMEPSQLRIADIVSRAPDTKDDDTHEMEFAYVGSDHQIAIEKIQHLGKIRPGITNITT</sequence>
<dbReference type="NCBIfam" id="TIGR01222">
    <property type="entry name" value="minC"/>
    <property type="match status" value="1"/>
</dbReference>
<accession>A0A4Q0VQK6</accession>
<protein>
    <recommendedName>
        <fullName evidence="6">Probable septum site-determining protein MinC</fullName>
    </recommendedName>
</protein>
<dbReference type="InterPro" id="IPR005526">
    <property type="entry name" value="Septum_form_inhib_MinC_C"/>
</dbReference>
<keyword evidence="4 6" id="KW-0131">Cell cycle</keyword>
<keyword evidence="2 6" id="KW-0132">Cell division</keyword>
<comment type="caution">
    <text evidence="9">The sequence shown here is derived from an EMBL/GenBank/DDBJ whole genome shotgun (WGS) entry which is preliminary data.</text>
</comment>
<evidence type="ECO:0000313" key="10">
    <source>
        <dbReference type="Proteomes" id="UP000290649"/>
    </source>
</evidence>
<feature type="domain" description="Septum formation inhibitor MinC C-terminal" evidence="7">
    <location>
        <begin position="108"/>
        <end position="205"/>
    </location>
</feature>
<dbReference type="PANTHER" id="PTHR34108">
    <property type="entry name" value="SEPTUM SITE-DETERMINING PROTEIN MINC"/>
    <property type="match status" value="1"/>
</dbReference>